<feature type="transmembrane region" description="Helical" evidence="7">
    <location>
        <begin position="374"/>
        <end position="394"/>
    </location>
</feature>
<dbReference type="GO" id="GO:0022857">
    <property type="term" value="F:transmembrane transporter activity"/>
    <property type="evidence" value="ECO:0007669"/>
    <property type="project" value="InterPro"/>
</dbReference>
<dbReference type="Pfam" id="PF07690">
    <property type="entry name" value="MFS_1"/>
    <property type="match status" value="1"/>
</dbReference>
<dbReference type="InterPro" id="IPR020846">
    <property type="entry name" value="MFS_dom"/>
</dbReference>
<feature type="transmembrane region" description="Helical" evidence="7">
    <location>
        <begin position="308"/>
        <end position="333"/>
    </location>
</feature>
<dbReference type="eggNOG" id="COG2814">
    <property type="taxonomic scope" value="Bacteria"/>
</dbReference>
<dbReference type="SUPFAM" id="SSF103473">
    <property type="entry name" value="MFS general substrate transporter"/>
    <property type="match status" value="1"/>
</dbReference>
<feature type="transmembrane region" description="Helical" evidence="7">
    <location>
        <begin position="77"/>
        <end position="98"/>
    </location>
</feature>
<feature type="transmembrane region" description="Helical" evidence="7">
    <location>
        <begin position="345"/>
        <end position="368"/>
    </location>
</feature>
<evidence type="ECO:0000256" key="6">
    <source>
        <dbReference type="ARBA" id="ARBA00023136"/>
    </source>
</evidence>
<evidence type="ECO:0000256" key="7">
    <source>
        <dbReference type="SAM" id="Phobius"/>
    </source>
</evidence>
<name>A0A0B0IN91_9BACI</name>
<dbReference type="EMBL" id="JRJU01000002">
    <property type="protein sequence ID" value="KHF41534.1"/>
    <property type="molecule type" value="Genomic_DNA"/>
</dbReference>
<feature type="transmembrane region" description="Helical" evidence="7">
    <location>
        <begin position="286"/>
        <end position="302"/>
    </location>
</feature>
<evidence type="ECO:0000256" key="3">
    <source>
        <dbReference type="ARBA" id="ARBA00022475"/>
    </source>
</evidence>
<keyword evidence="5 7" id="KW-1133">Transmembrane helix</keyword>
<evidence type="ECO:0000256" key="1">
    <source>
        <dbReference type="ARBA" id="ARBA00004651"/>
    </source>
</evidence>
<dbReference type="OrthoDB" id="3613552at2"/>
<feature type="transmembrane region" description="Helical" evidence="7">
    <location>
        <begin position="104"/>
        <end position="129"/>
    </location>
</feature>
<organism evidence="9 10">
    <name type="scientific">Halalkalibacter okhensis</name>
    <dbReference type="NCBI Taxonomy" id="333138"/>
    <lineage>
        <taxon>Bacteria</taxon>
        <taxon>Bacillati</taxon>
        <taxon>Bacillota</taxon>
        <taxon>Bacilli</taxon>
        <taxon>Bacillales</taxon>
        <taxon>Bacillaceae</taxon>
        <taxon>Halalkalibacter</taxon>
    </lineage>
</organism>
<feature type="transmembrane region" description="Helical" evidence="7">
    <location>
        <begin position="166"/>
        <end position="188"/>
    </location>
</feature>
<dbReference type="RefSeq" id="WP_034625545.1">
    <property type="nucleotide sequence ID" value="NZ_JRJU01000002.1"/>
</dbReference>
<sequence length="406" mass="43967">METQKSLLKNRPFLFIFIGGFLALVGFSTFFTTTTWFAISELGSARSLGIVLIAITVPRILMMAFGGIIADKFKKTVIMFTTSFIQGVILVLIFLLSYTSSLSISHLVLLGMIFGTLDAFSGPAGASLIPKIVDKDQIQQANAIVQGMGQIGFIIGPIISGSVMEYFGVTAGYLVAAIIVLLSALFMFPPFLKEGPVANTVKQTPFRDLKEGFSYVKASKFLLTGILILVTLNFFAFGAITIAIPMLVETYGGTPINLSFIEFGMGLGMLTSTAVLGFLKIKRRGLTSITGLIATLIVGIGFSQVPNLYVLTILAFFIGFTMTFVAIPFFTSAQENTDPRIMGRVMSVIFLAMNGFDPLAYAGVTLLVTRGFDIQNIVLSFTMIGLLIALLILWRGKAFRQDKATL</sequence>
<evidence type="ECO:0000256" key="5">
    <source>
        <dbReference type="ARBA" id="ARBA00022989"/>
    </source>
</evidence>
<feature type="domain" description="Major facilitator superfamily (MFS) profile" evidence="8">
    <location>
        <begin position="12"/>
        <end position="397"/>
    </location>
</feature>
<comment type="subcellular location">
    <subcellularLocation>
        <location evidence="1">Cell membrane</location>
        <topology evidence="1">Multi-pass membrane protein</topology>
    </subcellularLocation>
</comment>
<dbReference type="PANTHER" id="PTHR23513">
    <property type="entry name" value="INTEGRAL MEMBRANE EFFLUX PROTEIN-RELATED"/>
    <property type="match status" value="1"/>
</dbReference>
<keyword evidence="10" id="KW-1185">Reference proteome</keyword>
<evidence type="ECO:0000256" key="4">
    <source>
        <dbReference type="ARBA" id="ARBA00022692"/>
    </source>
</evidence>
<keyword evidence="6 7" id="KW-0472">Membrane</keyword>
<dbReference type="Proteomes" id="UP000030832">
    <property type="component" value="Unassembled WGS sequence"/>
</dbReference>
<keyword evidence="2" id="KW-0813">Transport</keyword>
<evidence type="ECO:0000313" key="10">
    <source>
        <dbReference type="Proteomes" id="UP000030832"/>
    </source>
</evidence>
<gene>
    <name evidence="9" type="ORF">LQ50_02105</name>
</gene>
<dbReference type="AlphaFoldDB" id="A0A0B0IN91"/>
<dbReference type="GO" id="GO:0005886">
    <property type="term" value="C:plasma membrane"/>
    <property type="evidence" value="ECO:0007669"/>
    <property type="project" value="UniProtKB-SubCell"/>
</dbReference>
<dbReference type="PANTHER" id="PTHR23513:SF6">
    <property type="entry name" value="MAJOR FACILITATOR SUPERFAMILY ASSOCIATED DOMAIN-CONTAINING PROTEIN"/>
    <property type="match status" value="1"/>
</dbReference>
<feature type="transmembrane region" description="Helical" evidence="7">
    <location>
        <begin position="12"/>
        <end position="39"/>
    </location>
</feature>
<dbReference type="CDD" id="cd06173">
    <property type="entry name" value="MFS_MefA_like"/>
    <property type="match status" value="1"/>
</dbReference>
<reference evidence="9 10" key="1">
    <citation type="submission" date="2014-09" db="EMBL/GenBank/DDBJ databases">
        <title>Genome sequencing and annotation of Bacillus Okhensis strain Kh10-101T.</title>
        <authorList>
            <person name="Prakash J.S."/>
        </authorList>
    </citation>
    <scope>NUCLEOTIDE SEQUENCE [LARGE SCALE GENOMIC DNA]</scope>
    <source>
        <strain evidence="10">Kh10-101T</strain>
    </source>
</reference>
<dbReference type="InterPro" id="IPR036259">
    <property type="entry name" value="MFS_trans_sf"/>
</dbReference>
<feature type="transmembrane region" description="Helical" evidence="7">
    <location>
        <begin position="141"/>
        <end position="160"/>
    </location>
</feature>
<evidence type="ECO:0000256" key="2">
    <source>
        <dbReference type="ARBA" id="ARBA00022448"/>
    </source>
</evidence>
<proteinExistence type="predicted"/>
<dbReference type="InterPro" id="IPR011701">
    <property type="entry name" value="MFS"/>
</dbReference>
<feature type="transmembrane region" description="Helical" evidence="7">
    <location>
        <begin position="45"/>
        <end position="70"/>
    </location>
</feature>
<evidence type="ECO:0000259" key="8">
    <source>
        <dbReference type="PROSITE" id="PS50850"/>
    </source>
</evidence>
<feature type="transmembrane region" description="Helical" evidence="7">
    <location>
        <begin position="260"/>
        <end position="279"/>
    </location>
</feature>
<dbReference type="STRING" id="333138.LQ50_02105"/>
<feature type="transmembrane region" description="Helical" evidence="7">
    <location>
        <begin position="221"/>
        <end position="248"/>
    </location>
</feature>
<keyword evidence="3" id="KW-1003">Cell membrane</keyword>
<dbReference type="PROSITE" id="PS50850">
    <property type="entry name" value="MFS"/>
    <property type="match status" value="1"/>
</dbReference>
<dbReference type="Gene3D" id="1.20.1250.20">
    <property type="entry name" value="MFS general substrate transporter like domains"/>
    <property type="match status" value="1"/>
</dbReference>
<keyword evidence="4 7" id="KW-0812">Transmembrane</keyword>
<protein>
    <submittedName>
        <fullName evidence="9">MFS transporter</fullName>
    </submittedName>
</protein>
<comment type="caution">
    <text evidence="9">The sequence shown here is derived from an EMBL/GenBank/DDBJ whole genome shotgun (WGS) entry which is preliminary data.</text>
</comment>
<accession>A0A0B0IN91</accession>
<evidence type="ECO:0000313" key="9">
    <source>
        <dbReference type="EMBL" id="KHF41534.1"/>
    </source>
</evidence>